<evidence type="ECO:0000313" key="2">
    <source>
        <dbReference type="Proteomes" id="UP001420932"/>
    </source>
</evidence>
<name>A0AAP0JJ87_9MAGN</name>
<proteinExistence type="predicted"/>
<reference evidence="1 2" key="1">
    <citation type="submission" date="2024-01" db="EMBL/GenBank/DDBJ databases">
        <title>Genome assemblies of Stephania.</title>
        <authorList>
            <person name="Yang L."/>
        </authorList>
    </citation>
    <scope>NUCLEOTIDE SEQUENCE [LARGE SCALE GENOMIC DNA]</scope>
    <source>
        <strain evidence="1">YNDBR</strain>
        <tissue evidence="1">Leaf</tissue>
    </source>
</reference>
<dbReference type="EMBL" id="JBBNAF010000006">
    <property type="protein sequence ID" value="KAK9135066.1"/>
    <property type="molecule type" value="Genomic_DNA"/>
</dbReference>
<dbReference type="AlphaFoldDB" id="A0AAP0JJ87"/>
<gene>
    <name evidence="1" type="ORF">Syun_014396</name>
</gene>
<dbReference type="Proteomes" id="UP001420932">
    <property type="component" value="Unassembled WGS sequence"/>
</dbReference>
<evidence type="ECO:0000313" key="1">
    <source>
        <dbReference type="EMBL" id="KAK9135066.1"/>
    </source>
</evidence>
<comment type="caution">
    <text evidence="1">The sequence shown here is derived from an EMBL/GenBank/DDBJ whole genome shotgun (WGS) entry which is preliminary data.</text>
</comment>
<organism evidence="1 2">
    <name type="scientific">Stephania yunnanensis</name>
    <dbReference type="NCBI Taxonomy" id="152371"/>
    <lineage>
        <taxon>Eukaryota</taxon>
        <taxon>Viridiplantae</taxon>
        <taxon>Streptophyta</taxon>
        <taxon>Embryophyta</taxon>
        <taxon>Tracheophyta</taxon>
        <taxon>Spermatophyta</taxon>
        <taxon>Magnoliopsida</taxon>
        <taxon>Ranunculales</taxon>
        <taxon>Menispermaceae</taxon>
        <taxon>Menispermoideae</taxon>
        <taxon>Cissampelideae</taxon>
        <taxon>Stephania</taxon>
    </lineage>
</organism>
<sequence length="167" mass="18950">MTRRKRKAGVDQSRAPLHQRIHVTRKAFSLRFENPSIRLEIRALADSQMFANVEFRVLFVTCAPRRIWWLLELVARSRTRGGHGLGELAGMRDVSRSEWWRGCCERGLVRRCSVAAVRTRCGVLALVGADDKRRGERLLVGTASSDKASPAEWRHLAAVGRSRSSRE</sequence>
<protein>
    <submittedName>
        <fullName evidence="1">Uncharacterized protein</fullName>
    </submittedName>
</protein>
<keyword evidence="2" id="KW-1185">Reference proteome</keyword>
<accession>A0AAP0JJ87</accession>